<dbReference type="EMBL" id="JADJMH010000019">
    <property type="protein sequence ID" value="MBK7676449.1"/>
    <property type="molecule type" value="Genomic_DNA"/>
</dbReference>
<evidence type="ECO:0000313" key="2">
    <source>
        <dbReference type="EMBL" id="MBK7676449.1"/>
    </source>
</evidence>
<dbReference type="Pfam" id="PF11902">
    <property type="entry name" value="DUF3422"/>
    <property type="match status" value="1"/>
</dbReference>
<protein>
    <submittedName>
        <fullName evidence="2">DUF3422 domain-containing protein</fullName>
    </submittedName>
</protein>
<organism evidence="2 3">
    <name type="scientific">Candidatus Accumulibacter proximus</name>
    <dbReference type="NCBI Taxonomy" id="2954385"/>
    <lineage>
        <taxon>Bacteria</taxon>
        <taxon>Pseudomonadati</taxon>
        <taxon>Pseudomonadota</taxon>
        <taxon>Betaproteobacteria</taxon>
        <taxon>Candidatus Accumulibacter</taxon>
    </lineage>
</organism>
<keyword evidence="1" id="KW-1133">Transmembrane helix</keyword>
<reference evidence="2 3" key="1">
    <citation type="submission" date="2020-10" db="EMBL/GenBank/DDBJ databases">
        <title>Connecting structure to function with the recovery of over 1000 high-quality activated sludge metagenome-assembled genomes encoding full-length rRNA genes using long-read sequencing.</title>
        <authorList>
            <person name="Singleton C.M."/>
            <person name="Petriglieri F."/>
            <person name="Kristensen J.M."/>
            <person name="Kirkegaard R.H."/>
            <person name="Michaelsen T.Y."/>
            <person name="Andersen M.H."/>
            <person name="Karst S.M."/>
            <person name="Dueholm M.S."/>
            <person name="Nielsen P.H."/>
            <person name="Albertsen M."/>
        </authorList>
    </citation>
    <scope>NUCLEOTIDE SEQUENCE [LARGE SCALE GENOMIC DNA]</scope>
    <source>
        <strain evidence="2">EsbW_18-Q3-R4-48_BATAC.285</strain>
    </source>
</reference>
<accession>A0A935UI63</accession>
<evidence type="ECO:0000256" key="1">
    <source>
        <dbReference type="SAM" id="Phobius"/>
    </source>
</evidence>
<sequence>MYNAILPIAELAVHPLRELLNDEFHARPPMPLSSPVLVSHLVFTQDSSALAVERNRLCRLGQTQSGKLLTSSDTCLVFDGGSFLLRWELHTEFSSYTVFRSLPPGDPRNSEATALDVLPTEWLRTLPGEMIVATHVELRSSGELSPESVTARLTPTGRQMVAAQVADRAAWVFSDFIFDQGFSRFIVLDVSLTQRQAGRTVQRLLEIETYRLLALLALPVAKEVGGWLTGAEQQLAEMVDHIGQASSPGDEREVLADLTRLAAEVEHSVARTTFRFGAARAYHDLVMQRIDELREVRVAGCPTFHEIMQRRLLPAMHTCVAMANRQDDLSDRLARTSQLLRTRVDVELERQNQEQLTQMNRRARLQLRLQETVEGLSVVAITYYASQLVHYLAKGGKILFPEISPEIAAAVSIPLIAGFLMLGIRRMRGRLRQAEDSEH</sequence>
<dbReference type="AlphaFoldDB" id="A0A935UI63"/>
<gene>
    <name evidence="2" type="ORF">IPJ27_17765</name>
</gene>
<keyword evidence="1" id="KW-0472">Membrane</keyword>
<dbReference type="Proteomes" id="UP000697998">
    <property type="component" value="Unassembled WGS sequence"/>
</dbReference>
<proteinExistence type="predicted"/>
<feature type="transmembrane region" description="Helical" evidence="1">
    <location>
        <begin position="407"/>
        <end position="424"/>
    </location>
</feature>
<comment type="caution">
    <text evidence="2">The sequence shown here is derived from an EMBL/GenBank/DDBJ whole genome shotgun (WGS) entry which is preliminary data.</text>
</comment>
<keyword evidence="1" id="KW-0812">Transmembrane</keyword>
<dbReference type="InterPro" id="IPR021830">
    <property type="entry name" value="DUF3422"/>
</dbReference>
<name>A0A935UI63_9PROT</name>
<evidence type="ECO:0000313" key="3">
    <source>
        <dbReference type="Proteomes" id="UP000697998"/>
    </source>
</evidence>